<keyword evidence="6" id="KW-0472">Membrane</keyword>
<dbReference type="InterPro" id="IPR003593">
    <property type="entry name" value="AAA+_ATPase"/>
</dbReference>
<dbReference type="SMART" id="SM00382">
    <property type="entry name" value="AAA"/>
    <property type="match status" value="1"/>
</dbReference>
<evidence type="ECO:0000256" key="1">
    <source>
        <dbReference type="ARBA" id="ARBA00004481"/>
    </source>
</evidence>
<dbReference type="PROSITE" id="PS00674">
    <property type="entry name" value="AAA"/>
    <property type="match status" value="1"/>
</dbReference>
<evidence type="ECO:0000256" key="2">
    <source>
        <dbReference type="ARBA" id="ARBA00006914"/>
    </source>
</evidence>
<feature type="domain" description="AAA+ ATPase" evidence="8">
    <location>
        <begin position="162"/>
        <end position="298"/>
    </location>
</feature>
<dbReference type="Pfam" id="PF09336">
    <property type="entry name" value="Vps4_C"/>
    <property type="match status" value="1"/>
</dbReference>
<evidence type="ECO:0000256" key="3">
    <source>
        <dbReference type="ARBA" id="ARBA00022741"/>
    </source>
</evidence>
<comment type="subcellular location">
    <subcellularLocation>
        <location evidence="1">Endosome membrane</location>
        <topology evidence="1">Peripheral membrane protein</topology>
    </subcellularLocation>
</comment>
<keyword evidence="10" id="KW-1185">Reference proteome</keyword>
<comment type="similarity">
    <text evidence="2 7">Belongs to the AAA ATPase family.</text>
</comment>
<dbReference type="InterPro" id="IPR003960">
    <property type="entry name" value="ATPase_AAA_CS"/>
</dbReference>
<dbReference type="AlphaFoldDB" id="A0A8S1SNG0"/>
<evidence type="ECO:0000256" key="7">
    <source>
        <dbReference type="RuleBase" id="RU003651"/>
    </source>
</evidence>
<dbReference type="InterPro" id="IPR015415">
    <property type="entry name" value="Spast_Vps4_C"/>
</dbReference>
<keyword evidence="3 7" id="KW-0547">Nucleotide-binding</keyword>
<comment type="caution">
    <text evidence="9">The sequence shown here is derived from an EMBL/GenBank/DDBJ whole genome shotgun (WGS) entry which is preliminary data.</text>
</comment>
<keyword evidence="5 7" id="KW-0067">ATP-binding</keyword>
<dbReference type="Pfam" id="PF17862">
    <property type="entry name" value="AAA_lid_3"/>
    <property type="match status" value="1"/>
</dbReference>
<dbReference type="InterPro" id="IPR041569">
    <property type="entry name" value="AAA_lid_3"/>
</dbReference>
<dbReference type="GO" id="GO:0007033">
    <property type="term" value="P:vacuole organization"/>
    <property type="evidence" value="ECO:0007669"/>
    <property type="project" value="TreeGrafter"/>
</dbReference>
<dbReference type="Proteomes" id="UP000683925">
    <property type="component" value="Unassembled WGS sequence"/>
</dbReference>
<reference evidence="9" key="1">
    <citation type="submission" date="2021-01" db="EMBL/GenBank/DDBJ databases">
        <authorList>
            <consortium name="Genoscope - CEA"/>
            <person name="William W."/>
        </authorList>
    </citation>
    <scope>NUCLEOTIDE SEQUENCE</scope>
</reference>
<dbReference type="FunFam" id="1.10.8.60:FF:000015">
    <property type="entry name" value="vacuolar protein sorting-associated protein 4A"/>
    <property type="match status" value="1"/>
</dbReference>
<dbReference type="GO" id="GO:0010008">
    <property type="term" value="C:endosome membrane"/>
    <property type="evidence" value="ECO:0007669"/>
    <property type="project" value="UniProtKB-SubCell"/>
</dbReference>
<dbReference type="InterPro" id="IPR050304">
    <property type="entry name" value="MT-severing_AAA_ATPase"/>
</dbReference>
<gene>
    <name evidence="9" type="ORF">POCTA_138.1.T0120105</name>
</gene>
<name>A0A8S1SNG0_PAROT</name>
<proteinExistence type="inferred from homology"/>
<keyword evidence="4" id="KW-0967">Endosome</keyword>
<evidence type="ECO:0000313" key="9">
    <source>
        <dbReference type="EMBL" id="CAD8140827.1"/>
    </source>
</evidence>
<dbReference type="PANTHER" id="PTHR23074:SF83">
    <property type="entry name" value="VACUOLAR PROTEIN SORTING-ASSOCIATED PROTEIN 4A"/>
    <property type="match status" value="1"/>
</dbReference>
<dbReference type="OMA" id="LPKCKPS"/>
<dbReference type="PANTHER" id="PTHR23074">
    <property type="entry name" value="AAA DOMAIN-CONTAINING"/>
    <property type="match status" value="1"/>
</dbReference>
<sequence length="432" mass="49562">MSTPALEQSRIKAALLIHQGKSLYMGGKTYEIKQQGFELMKQGCLELNQYKKQEPSQDYSKLAEQKNDQYYKELQQMKQYLLSYENFVKEQQNKILDKKLENQNQIIENQNQRINRENIIIKEKLNVLWEDIAGLEQAKQSLKEAVIFPLQFPDLFQGSRQPWTGILLYGPPGTGKTFLAKACATECHGTFISVSSADLLSKYSGESEKSIKELFQLARSKKPSIIFIDEVDSLASDRESSGPSDNLKGVKNQLLTEFQGIGSNNDQVLVLGATNLPWAIDSAIRRRFEQRIYIPLPDYEERFHLIQNQLRQLPNNLTTDQMKELANKLDGYSGSDINNLIRDASFEQLRIMQKATHFKKVQIQNQMKYIVCSASDPQAEKIALKNIEQTQLKVPEIIYDDFLAVLPKCKPSVSKNDLEKYEDWTKQFGQKG</sequence>
<dbReference type="GO" id="GO:0016887">
    <property type="term" value="F:ATP hydrolysis activity"/>
    <property type="evidence" value="ECO:0007669"/>
    <property type="project" value="InterPro"/>
</dbReference>
<dbReference type="Pfam" id="PF00004">
    <property type="entry name" value="AAA"/>
    <property type="match status" value="1"/>
</dbReference>
<evidence type="ECO:0000313" key="10">
    <source>
        <dbReference type="Proteomes" id="UP000683925"/>
    </source>
</evidence>
<dbReference type="EMBL" id="CAJJDP010000011">
    <property type="protein sequence ID" value="CAD8140827.1"/>
    <property type="molecule type" value="Genomic_DNA"/>
</dbReference>
<accession>A0A8S1SNG0</accession>
<organism evidence="9 10">
    <name type="scientific">Paramecium octaurelia</name>
    <dbReference type="NCBI Taxonomy" id="43137"/>
    <lineage>
        <taxon>Eukaryota</taxon>
        <taxon>Sar</taxon>
        <taxon>Alveolata</taxon>
        <taxon>Ciliophora</taxon>
        <taxon>Intramacronucleata</taxon>
        <taxon>Oligohymenophorea</taxon>
        <taxon>Peniculida</taxon>
        <taxon>Parameciidae</taxon>
        <taxon>Paramecium</taxon>
    </lineage>
</organism>
<dbReference type="GO" id="GO:0005524">
    <property type="term" value="F:ATP binding"/>
    <property type="evidence" value="ECO:0007669"/>
    <property type="project" value="UniProtKB-KW"/>
</dbReference>
<protein>
    <recommendedName>
        <fullName evidence="8">AAA+ ATPase domain-containing protein</fullName>
    </recommendedName>
</protein>
<evidence type="ECO:0000256" key="5">
    <source>
        <dbReference type="ARBA" id="ARBA00022840"/>
    </source>
</evidence>
<dbReference type="GO" id="GO:0016197">
    <property type="term" value="P:endosomal transport"/>
    <property type="evidence" value="ECO:0007669"/>
    <property type="project" value="TreeGrafter"/>
</dbReference>
<evidence type="ECO:0000259" key="8">
    <source>
        <dbReference type="SMART" id="SM00382"/>
    </source>
</evidence>
<dbReference type="FunFam" id="3.40.50.300:FF:000043">
    <property type="entry name" value="Vacuolar protein sorting-associated protein 4"/>
    <property type="match status" value="1"/>
</dbReference>
<dbReference type="InterPro" id="IPR003959">
    <property type="entry name" value="ATPase_AAA_core"/>
</dbReference>
<dbReference type="OrthoDB" id="29072at2759"/>
<evidence type="ECO:0000256" key="6">
    <source>
        <dbReference type="ARBA" id="ARBA00023136"/>
    </source>
</evidence>
<evidence type="ECO:0000256" key="4">
    <source>
        <dbReference type="ARBA" id="ARBA00022753"/>
    </source>
</evidence>